<keyword evidence="3" id="KW-1185">Reference proteome</keyword>
<dbReference type="Proteomes" id="UP001501243">
    <property type="component" value="Unassembled WGS sequence"/>
</dbReference>
<protein>
    <recommendedName>
        <fullName evidence="4">Polysaccharide chain length determinant N-terminal domain-containing protein</fullName>
    </recommendedName>
</protein>
<dbReference type="PANTHER" id="PTHR32309:SF13">
    <property type="entry name" value="FERRIC ENTEROBACTIN TRANSPORT PROTEIN FEPE"/>
    <property type="match status" value="1"/>
</dbReference>
<comment type="caution">
    <text evidence="2">The sequence shown here is derived from an EMBL/GenBank/DDBJ whole genome shotgun (WGS) entry which is preliminary data.</text>
</comment>
<proteinExistence type="predicted"/>
<keyword evidence="1" id="KW-0812">Transmembrane</keyword>
<reference evidence="3" key="1">
    <citation type="journal article" date="2019" name="Int. J. Syst. Evol. Microbiol.">
        <title>The Global Catalogue of Microorganisms (GCM) 10K type strain sequencing project: providing services to taxonomists for standard genome sequencing and annotation.</title>
        <authorList>
            <consortium name="The Broad Institute Genomics Platform"/>
            <consortium name="The Broad Institute Genome Sequencing Center for Infectious Disease"/>
            <person name="Wu L."/>
            <person name="Ma J."/>
        </authorList>
    </citation>
    <scope>NUCLEOTIDE SEQUENCE [LARGE SCALE GENOMIC DNA]</scope>
    <source>
        <strain evidence="3">JCM 17841</strain>
    </source>
</reference>
<gene>
    <name evidence="2" type="ORF">GCM10023172_30790</name>
</gene>
<accession>A0ABP8QJG7</accession>
<feature type="transmembrane region" description="Helical" evidence="1">
    <location>
        <begin position="326"/>
        <end position="347"/>
    </location>
</feature>
<dbReference type="RefSeq" id="WP_208133144.1">
    <property type="nucleotide sequence ID" value="NZ_BAABGQ010000008.1"/>
</dbReference>
<dbReference type="InterPro" id="IPR050445">
    <property type="entry name" value="Bact_polysacc_biosynth/exp"/>
</dbReference>
<evidence type="ECO:0000256" key="1">
    <source>
        <dbReference type="SAM" id="Phobius"/>
    </source>
</evidence>
<evidence type="ECO:0000313" key="3">
    <source>
        <dbReference type="Proteomes" id="UP001501243"/>
    </source>
</evidence>
<evidence type="ECO:0008006" key="4">
    <source>
        <dbReference type="Google" id="ProtNLM"/>
    </source>
</evidence>
<name>A0ABP8QJG7_9BACT</name>
<dbReference type="PANTHER" id="PTHR32309">
    <property type="entry name" value="TYROSINE-PROTEIN KINASE"/>
    <property type="match status" value="1"/>
</dbReference>
<organism evidence="2 3">
    <name type="scientific">Hymenobacter ginsengisoli</name>
    <dbReference type="NCBI Taxonomy" id="1051626"/>
    <lineage>
        <taxon>Bacteria</taxon>
        <taxon>Pseudomonadati</taxon>
        <taxon>Bacteroidota</taxon>
        <taxon>Cytophagia</taxon>
        <taxon>Cytophagales</taxon>
        <taxon>Hymenobacteraceae</taxon>
        <taxon>Hymenobacter</taxon>
    </lineage>
</organism>
<feature type="transmembrane region" description="Helical" evidence="1">
    <location>
        <begin position="21"/>
        <end position="43"/>
    </location>
</feature>
<evidence type="ECO:0000313" key="2">
    <source>
        <dbReference type="EMBL" id="GAA4504506.1"/>
    </source>
</evidence>
<dbReference type="EMBL" id="BAABGQ010000008">
    <property type="protein sequence ID" value="GAA4504506.1"/>
    <property type="molecule type" value="Genomic_DNA"/>
</dbReference>
<keyword evidence="1" id="KW-0472">Membrane</keyword>
<sequence length="360" mass="39560">MVHPSPSPFSSATLWVIFRRWQYQLAVALTLTAVVSAGIAWTMPNIYSSTAIFLPASPQSSDPDRLASGLRLGVDGTSADLDRVLTIGQSLPLAERMIRQFHLYEHYKAGQPGTDAADNYVLNEFASNLSIVHNERDAIELTFEDRDRQLAANVANALMAAIDSATQQLTLENRRNVLEIYRQRSARLGASYASTRRQLLAARRHYGVFGLEEQSRYLAKAIIDTEKELRLAEAGGPGNVAGLRRALRGLTQTEAAGGNIINLEGWTQGADSVAFLVARLTDLRTRYAVSQAAFEQAETALRGRVSSLYLIQKAYPATHKSKPFRLAIVVGSVLLVLALSVFLIVLLELRRSERQPPVSA</sequence>
<keyword evidence="1" id="KW-1133">Transmembrane helix</keyword>